<evidence type="ECO:0000259" key="6">
    <source>
        <dbReference type="SMART" id="SM00513"/>
    </source>
</evidence>
<feature type="region of interest" description="Disordered" evidence="5">
    <location>
        <begin position="29"/>
        <end position="85"/>
    </location>
</feature>
<keyword evidence="4" id="KW-0539">Nucleus</keyword>
<proteinExistence type="predicted"/>
<evidence type="ECO:0000313" key="7">
    <source>
        <dbReference type="EMBL" id="ELK18151.1"/>
    </source>
</evidence>
<gene>
    <name evidence="7" type="ORF">PAL_GLEAN10013358</name>
</gene>
<feature type="domain" description="SAP" evidence="6">
    <location>
        <begin position="346"/>
        <end position="380"/>
    </location>
</feature>
<keyword evidence="8" id="KW-1185">Reference proteome</keyword>
<dbReference type="InterPro" id="IPR003034">
    <property type="entry name" value="SAP_dom"/>
</dbReference>
<dbReference type="EMBL" id="KB030337">
    <property type="protein sequence ID" value="ELK18151.1"/>
    <property type="molecule type" value="Genomic_DNA"/>
</dbReference>
<dbReference type="PANTHER" id="PTHR16073">
    <property type="entry name" value="DCR DOMAIN-CONTAINING PROTEIN"/>
    <property type="match status" value="1"/>
</dbReference>
<dbReference type="eggNOG" id="ENOG502R0CF">
    <property type="taxonomic scope" value="Eukaryota"/>
</dbReference>
<evidence type="ECO:0000256" key="1">
    <source>
        <dbReference type="ARBA" id="ARBA00004123"/>
    </source>
</evidence>
<dbReference type="STRING" id="9402.L5L4F0"/>
<keyword evidence="3" id="KW-0804">Transcription</keyword>
<keyword evidence="2" id="KW-0805">Transcription regulation</keyword>
<dbReference type="PANTHER" id="PTHR16073:SF8">
    <property type="entry name" value="DEVELOPMENTAL PLURIPOTENCY-ASSOCIATED PROTEIN 4"/>
    <property type="match status" value="1"/>
</dbReference>
<evidence type="ECO:0000256" key="2">
    <source>
        <dbReference type="ARBA" id="ARBA00023015"/>
    </source>
</evidence>
<dbReference type="Proteomes" id="UP000010552">
    <property type="component" value="Unassembled WGS sequence"/>
</dbReference>
<dbReference type="GO" id="GO:0048731">
    <property type="term" value="P:system development"/>
    <property type="evidence" value="ECO:0007669"/>
    <property type="project" value="TreeGrafter"/>
</dbReference>
<feature type="domain" description="SAP" evidence="6">
    <location>
        <begin position="103"/>
        <end position="137"/>
    </location>
</feature>
<dbReference type="InterPro" id="IPR025891">
    <property type="entry name" value="Dppa2/4_C_dom"/>
</dbReference>
<dbReference type="InParanoid" id="L5L4F0"/>
<dbReference type="Pfam" id="PF14049">
    <property type="entry name" value="Dppa2_A"/>
    <property type="match status" value="2"/>
</dbReference>
<comment type="subcellular location">
    <subcellularLocation>
        <location evidence="1">Nucleus</location>
    </subcellularLocation>
</comment>
<evidence type="ECO:0000256" key="3">
    <source>
        <dbReference type="ARBA" id="ARBA00023163"/>
    </source>
</evidence>
<organism evidence="7 8">
    <name type="scientific">Pteropus alecto</name>
    <name type="common">Black flying fox</name>
    <dbReference type="NCBI Taxonomy" id="9402"/>
    <lineage>
        <taxon>Eukaryota</taxon>
        <taxon>Metazoa</taxon>
        <taxon>Chordata</taxon>
        <taxon>Craniata</taxon>
        <taxon>Vertebrata</taxon>
        <taxon>Euteleostomi</taxon>
        <taxon>Mammalia</taxon>
        <taxon>Eutheria</taxon>
        <taxon>Laurasiatheria</taxon>
        <taxon>Chiroptera</taxon>
        <taxon>Yinpterochiroptera</taxon>
        <taxon>Pteropodoidea</taxon>
        <taxon>Pteropodidae</taxon>
        <taxon>Pteropodinae</taxon>
        <taxon>Pteropus</taxon>
    </lineage>
</organism>
<dbReference type="AlphaFoldDB" id="L5L4F0"/>
<dbReference type="SMART" id="SM00513">
    <property type="entry name" value="SAP"/>
    <property type="match status" value="2"/>
</dbReference>
<dbReference type="InterPro" id="IPR039590">
    <property type="entry name" value="Dppa2/4"/>
</dbReference>
<evidence type="ECO:0000256" key="4">
    <source>
        <dbReference type="ARBA" id="ARBA00023242"/>
    </source>
</evidence>
<dbReference type="GO" id="GO:0003682">
    <property type="term" value="F:chromatin binding"/>
    <property type="evidence" value="ECO:0007669"/>
    <property type="project" value="InterPro"/>
</dbReference>
<reference evidence="8" key="1">
    <citation type="journal article" date="2013" name="Science">
        <title>Comparative analysis of bat genomes provides insight into the evolution of flight and immunity.</title>
        <authorList>
            <person name="Zhang G."/>
            <person name="Cowled C."/>
            <person name="Shi Z."/>
            <person name="Huang Z."/>
            <person name="Bishop-Lilly K.A."/>
            <person name="Fang X."/>
            <person name="Wynne J.W."/>
            <person name="Xiong Z."/>
            <person name="Baker M.L."/>
            <person name="Zhao W."/>
            <person name="Tachedjian M."/>
            <person name="Zhu Y."/>
            <person name="Zhou P."/>
            <person name="Jiang X."/>
            <person name="Ng J."/>
            <person name="Yang L."/>
            <person name="Wu L."/>
            <person name="Xiao J."/>
            <person name="Feng Y."/>
            <person name="Chen Y."/>
            <person name="Sun X."/>
            <person name="Zhang Y."/>
            <person name="Marsh G.A."/>
            <person name="Crameri G."/>
            <person name="Broder C.C."/>
            <person name="Frey K.G."/>
            <person name="Wang L.F."/>
            <person name="Wang J."/>
        </authorList>
    </citation>
    <scope>NUCLEOTIDE SEQUENCE [LARGE SCALE GENOMIC DNA]</scope>
</reference>
<sequence length="490" mass="55372">MVGKRILNEDKNLTTEAITGVQVRRHEILNSDSSYENEVEAEEEQRAAGEPSMQKTSGKGTKRKRPIEADKASCPQKMAQDDKKVKLRKKIPIPPLPSKLPPVNLLHRDIVRAWCQQLKLCTKGLKLDVYRRLCEYAYPNQKDIPITAKEAKILTKSQIKLKMKRGEITLDPSEVTAVFKEGASVLEGSTALLDEMDNVVMTTSTPNAVFASWTRIAARAGKIEAVKSSQEASRVMWCVVHGRSLPADTEGWVQLQFYAGQAWVPEKQGRDFFENQLDEESVILTLVPAYEEPNEEHQMQPSISLASEASLKTPRTDDKVYLPQMHENFKACPKSILPLPTILPSINKVRWDTLRNWCQQFNLSTDGKKIDVYLRLKEHAYTEEKEVTEEYEDSIKDVPETSQEATLQSSSKKCKMVTKRTRNQKSYKMSEREKGTNTVEVITSAQEAMLAAWARIAARAVQPKTVNSCFIPTSAENFLLQTSGKINLKE</sequence>
<dbReference type="Pfam" id="PF14047">
    <property type="entry name" value="DCR"/>
    <property type="match status" value="1"/>
</dbReference>
<evidence type="ECO:0000313" key="8">
    <source>
        <dbReference type="Proteomes" id="UP000010552"/>
    </source>
</evidence>
<protein>
    <submittedName>
        <fullName evidence="7">Developmental pluripotency-associated protein 4</fullName>
    </submittedName>
</protein>
<evidence type="ECO:0000256" key="5">
    <source>
        <dbReference type="SAM" id="MobiDB-lite"/>
    </source>
</evidence>
<dbReference type="GO" id="GO:0005634">
    <property type="term" value="C:nucleus"/>
    <property type="evidence" value="ECO:0007669"/>
    <property type="project" value="UniProtKB-SubCell"/>
</dbReference>
<name>L5L4F0_PTEAL</name>
<accession>L5L4F0</accession>
<dbReference type="InterPro" id="IPR025892">
    <property type="entry name" value="Dppa2/4_central_dom"/>
</dbReference>